<evidence type="ECO:0000313" key="2">
    <source>
        <dbReference type="EMBL" id="MRU16612.1"/>
    </source>
</evidence>
<accession>A0A844CPS6</accession>
<evidence type="ECO:0000256" key="1">
    <source>
        <dbReference type="SAM" id="MobiDB-lite"/>
    </source>
</evidence>
<comment type="caution">
    <text evidence="2">The sequence shown here is derived from an EMBL/GenBank/DDBJ whole genome shotgun (WGS) entry which is preliminary data.</text>
</comment>
<name>A0A844CPS6_9RHOB</name>
<reference evidence="2 3" key="1">
    <citation type="submission" date="2019-05" db="EMBL/GenBank/DDBJ databases">
        <title>Roseovarius bejariae sp. nov., a moderately halophylic bacterium isolated from a saline soil in Rambla Salada (Murcia).</title>
        <authorList>
            <person name="Castro D.J."/>
            <person name="Gomez-Altuve A."/>
            <person name="Reina J.C."/>
            <person name="Rodriguez M."/>
            <person name="Sampedro I."/>
            <person name="Llamas I."/>
            <person name="Martinez-Checa F."/>
        </authorList>
    </citation>
    <scope>NUCLEOTIDE SEQUENCE [LARGE SCALE GENOMIC DNA]</scope>
    <source>
        <strain evidence="2 3">A21</strain>
    </source>
</reference>
<evidence type="ECO:0000313" key="3">
    <source>
        <dbReference type="Proteomes" id="UP000564704"/>
    </source>
</evidence>
<dbReference type="AlphaFoldDB" id="A0A844CPS6"/>
<proteinExistence type="predicted"/>
<keyword evidence="3" id="KW-1185">Reference proteome</keyword>
<dbReference type="EMBL" id="SZWE01000002">
    <property type="protein sequence ID" value="MRU16612.1"/>
    <property type="molecule type" value="Genomic_DNA"/>
</dbReference>
<feature type="region of interest" description="Disordered" evidence="1">
    <location>
        <begin position="139"/>
        <end position="160"/>
    </location>
</feature>
<dbReference type="Proteomes" id="UP000564704">
    <property type="component" value="Unassembled WGS sequence"/>
</dbReference>
<gene>
    <name evidence="2" type="ORF">FDP25_14315</name>
</gene>
<protein>
    <submittedName>
        <fullName evidence="2">Uncharacterized protein</fullName>
    </submittedName>
</protein>
<organism evidence="2 3">
    <name type="scientific">Roseovarius bejariae</name>
    <dbReference type="NCBI Taxonomy" id="2576383"/>
    <lineage>
        <taxon>Bacteria</taxon>
        <taxon>Pseudomonadati</taxon>
        <taxon>Pseudomonadota</taxon>
        <taxon>Alphaproteobacteria</taxon>
        <taxon>Rhodobacterales</taxon>
        <taxon>Roseobacteraceae</taxon>
        <taxon>Roseovarius</taxon>
    </lineage>
</organism>
<dbReference type="OrthoDB" id="7874397at2"/>
<dbReference type="RefSeq" id="WP_154153774.1">
    <property type="nucleotide sequence ID" value="NZ_SZWE01000002.1"/>
</dbReference>
<sequence length="160" mass="17632">MTGLADHTGAAVVGRLTDLPPWEADLILSMRLWMQSPEGQAEVWNGFARCFGPVEGRAEMQQFESLLRNLCHNARRPLVRHALGCTCIGTDEAVLRMLVREAARGDLAEATMIASLLVPAGQAEQVALISARVGRAMQRMSRHMPQSTQRPAHSANRRLH</sequence>